<sequence>MDDFNQQKDQMLCRNLTSSICERNLSSNLKLTTQSGYLKYFSAKIVNNANLSTRFRDMNFKNSNLLRKRQGFACRREFSKSHEADYQPNIIQVLKEFAK</sequence>
<keyword evidence="2" id="KW-1185">Reference proteome</keyword>
<evidence type="ECO:0000313" key="1">
    <source>
        <dbReference type="EMBL" id="CAF0758415.1"/>
    </source>
</evidence>
<organism evidence="1 2">
    <name type="scientific">Brachionus calyciflorus</name>
    <dbReference type="NCBI Taxonomy" id="104777"/>
    <lineage>
        <taxon>Eukaryota</taxon>
        <taxon>Metazoa</taxon>
        <taxon>Spiralia</taxon>
        <taxon>Gnathifera</taxon>
        <taxon>Rotifera</taxon>
        <taxon>Eurotatoria</taxon>
        <taxon>Monogononta</taxon>
        <taxon>Pseudotrocha</taxon>
        <taxon>Ploima</taxon>
        <taxon>Brachionidae</taxon>
        <taxon>Brachionus</taxon>
    </lineage>
</organism>
<evidence type="ECO:0000313" key="2">
    <source>
        <dbReference type="Proteomes" id="UP000663879"/>
    </source>
</evidence>
<dbReference type="OrthoDB" id="10529707at2759"/>
<accession>A0A813PVP1</accession>
<comment type="caution">
    <text evidence="1">The sequence shown here is derived from an EMBL/GenBank/DDBJ whole genome shotgun (WGS) entry which is preliminary data.</text>
</comment>
<reference evidence="1" key="1">
    <citation type="submission" date="2021-02" db="EMBL/GenBank/DDBJ databases">
        <authorList>
            <person name="Nowell W R."/>
        </authorList>
    </citation>
    <scope>NUCLEOTIDE SEQUENCE</scope>
    <source>
        <strain evidence="1">Ploen Becks lab</strain>
    </source>
</reference>
<dbReference type="EMBL" id="CAJNOC010000414">
    <property type="protein sequence ID" value="CAF0758415.1"/>
    <property type="molecule type" value="Genomic_DNA"/>
</dbReference>
<dbReference type="Proteomes" id="UP000663879">
    <property type="component" value="Unassembled WGS sequence"/>
</dbReference>
<proteinExistence type="predicted"/>
<dbReference type="AlphaFoldDB" id="A0A813PVP1"/>
<protein>
    <submittedName>
        <fullName evidence="1">Uncharacterized protein</fullName>
    </submittedName>
</protein>
<gene>
    <name evidence="1" type="ORF">OXX778_LOCUS4300</name>
</gene>
<name>A0A813PVP1_9BILA</name>